<reference evidence="2 3" key="1">
    <citation type="submission" date="2015-09" db="EMBL/GenBank/DDBJ databases">
        <authorList>
            <consortium name="Swine Surveillance"/>
        </authorList>
    </citation>
    <scope>NUCLEOTIDE SEQUENCE [LARGE SCALE GENOMIC DNA]</scope>
    <source>
        <strain evidence="2 3">CECT 4357</strain>
    </source>
</reference>
<evidence type="ECO:0000256" key="1">
    <source>
        <dbReference type="SAM" id="SignalP"/>
    </source>
</evidence>
<evidence type="ECO:0008006" key="4">
    <source>
        <dbReference type="Google" id="ProtNLM"/>
    </source>
</evidence>
<evidence type="ECO:0000313" key="2">
    <source>
        <dbReference type="EMBL" id="CUH68621.1"/>
    </source>
</evidence>
<dbReference type="SUPFAM" id="SSF56935">
    <property type="entry name" value="Porins"/>
    <property type="match status" value="1"/>
</dbReference>
<keyword evidence="1" id="KW-0732">Signal</keyword>
<feature type="chain" id="PRO_5006062670" description="Porin" evidence="1">
    <location>
        <begin position="24"/>
        <end position="231"/>
    </location>
</feature>
<name>A0A0P1FKK1_THAGE</name>
<sequence length="231" mass="25327">MHKFFFLSVATAFTCAAPLTAQAQDLFSGELELGISRNSSKDTFFKRVEGSFASNFDGWFDFQIDLGMSKYEAVNSTSPFLALHLMWQPSDKVDLGLFISGEDRLGTSYTIEGLEMAYESGPFRVEGYVAVQDPILAGPHGELAGLDLSYAFGSTDQWSLTGGGHYADLGTTTADTVYLGLARRFGDDFEVEARVAQNDGAYTVVTVGARFILGDGVRFNRRDWYAAFPAY</sequence>
<dbReference type="EMBL" id="CYSA01000028">
    <property type="protein sequence ID" value="CUH68621.1"/>
    <property type="molecule type" value="Genomic_DNA"/>
</dbReference>
<organism evidence="2 3">
    <name type="scientific">Thalassovita gelatinovora</name>
    <name type="common">Thalassobius gelatinovorus</name>
    <dbReference type="NCBI Taxonomy" id="53501"/>
    <lineage>
        <taxon>Bacteria</taxon>
        <taxon>Pseudomonadati</taxon>
        <taxon>Pseudomonadota</taxon>
        <taxon>Alphaproteobacteria</taxon>
        <taxon>Rhodobacterales</taxon>
        <taxon>Roseobacteraceae</taxon>
        <taxon>Thalassovita</taxon>
    </lineage>
</organism>
<accession>A0A0P1FKK1</accession>
<dbReference type="RefSeq" id="WP_058264365.1">
    <property type="nucleotide sequence ID" value="NZ_CP051181.1"/>
</dbReference>
<dbReference type="OrthoDB" id="7868622at2"/>
<proteinExistence type="predicted"/>
<feature type="signal peptide" evidence="1">
    <location>
        <begin position="1"/>
        <end position="23"/>
    </location>
</feature>
<protein>
    <recommendedName>
        <fullName evidence="4">Porin</fullName>
    </recommendedName>
</protein>
<gene>
    <name evidence="2" type="ORF">TG4357_03701</name>
</gene>
<dbReference type="Proteomes" id="UP000051587">
    <property type="component" value="Unassembled WGS sequence"/>
</dbReference>
<dbReference type="AlphaFoldDB" id="A0A0P1FKK1"/>
<evidence type="ECO:0000313" key="3">
    <source>
        <dbReference type="Proteomes" id="UP000051587"/>
    </source>
</evidence>
<keyword evidence="3" id="KW-1185">Reference proteome</keyword>